<protein>
    <submittedName>
        <fullName evidence="2">Uncharacterized protein</fullName>
    </submittedName>
</protein>
<reference evidence="2" key="1">
    <citation type="submission" date="2022-01" db="EMBL/GenBank/DDBJ databases">
        <authorList>
            <person name="King R."/>
        </authorList>
    </citation>
    <scope>NUCLEOTIDE SEQUENCE</scope>
</reference>
<dbReference type="Proteomes" id="UP001153636">
    <property type="component" value="Chromosome 2"/>
</dbReference>
<sequence>MANIVEKKWNNIENAIKTSTEKNINKKKTQKRKKWLDNECDEEIKKKTHKLREKYIQTVSLKQNITNKGKSTRHFQLPELPLNEKINPKKLVNFKTLLHTHFGEDWEKDVNLNWYKNILDNTPTGNNGGKTQSDNEEEPPEDEECDCLDDEQAIHI</sequence>
<name>A0A9P0CR23_9CUCU</name>
<feature type="compositionally biased region" description="Polar residues" evidence="1">
    <location>
        <begin position="120"/>
        <end position="132"/>
    </location>
</feature>
<feature type="region of interest" description="Disordered" evidence="1">
    <location>
        <begin position="120"/>
        <end position="149"/>
    </location>
</feature>
<dbReference type="OrthoDB" id="6779410at2759"/>
<organism evidence="2 3">
    <name type="scientific">Psylliodes chrysocephalus</name>
    <dbReference type="NCBI Taxonomy" id="3402493"/>
    <lineage>
        <taxon>Eukaryota</taxon>
        <taxon>Metazoa</taxon>
        <taxon>Ecdysozoa</taxon>
        <taxon>Arthropoda</taxon>
        <taxon>Hexapoda</taxon>
        <taxon>Insecta</taxon>
        <taxon>Pterygota</taxon>
        <taxon>Neoptera</taxon>
        <taxon>Endopterygota</taxon>
        <taxon>Coleoptera</taxon>
        <taxon>Polyphaga</taxon>
        <taxon>Cucujiformia</taxon>
        <taxon>Chrysomeloidea</taxon>
        <taxon>Chrysomelidae</taxon>
        <taxon>Galerucinae</taxon>
        <taxon>Alticini</taxon>
        <taxon>Psylliodes</taxon>
    </lineage>
</organism>
<accession>A0A9P0CR23</accession>
<evidence type="ECO:0000313" key="3">
    <source>
        <dbReference type="Proteomes" id="UP001153636"/>
    </source>
</evidence>
<gene>
    <name evidence="2" type="ORF">PSYICH_LOCUS7309</name>
</gene>
<dbReference type="AlphaFoldDB" id="A0A9P0CR23"/>
<evidence type="ECO:0000256" key="1">
    <source>
        <dbReference type="SAM" id="MobiDB-lite"/>
    </source>
</evidence>
<evidence type="ECO:0000313" key="2">
    <source>
        <dbReference type="EMBL" id="CAH1106769.1"/>
    </source>
</evidence>
<feature type="compositionally biased region" description="Acidic residues" evidence="1">
    <location>
        <begin position="134"/>
        <end position="149"/>
    </location>
</feature>
<keyword evidence="3" id="KW-1185">Reference proteome</keyword>
<dbReference type="EMBL" id="OV651814">
    <property type="protein sequence ID" value="CAH1106769.1"/>
    <property type="molecule type" value="Genomic_DNA"/>
</dbReference>
<proteinExistence type="predicted"/>